<comment type="caution">
    <text evidence="10">The sequence shown here is derived from an EMBL/GenBank/DDBJ whole genome shotgun (WGS) entry which is preliminary data.</text>
</comment>
<dbReference type="GO" id="GO:0016491">
    <property type="term" value="F:oxidoreductase activity"/>
    <property type="evidence" value="ECO:0007669"/>
    <property type="project" value="UniProtKB-KW"/>
</dbReference>
<comment type="cofactor">
    <cofactor evidence="1">
        <name>FAD</name>
        <dbReference type="ChEBI" id="CHEBI:57692"/>
    </cofactor>
</comment>
<keyword evidence="2" id="KW-0285">Flavoprotein</keyword>
<dbReference type="InterPro" id="IPR050415">
    <property type="entry name" value="MRET"/>
</dbReference>
<evidence type="ECO:0000256" key="6">
    <source>
        <dbReference type="ARBA" id="ARBA00023002"/>
    </source>
</evidence>
<keyword evidence="6" id="KW-0560">Oxidoreductase</keyword>
<keyword evidence="5" id="KW-0274">FAD</keyword>
<dbReference type="GO" id="GO:0046872">
    <property type="term" value="F:metal ion binding"/>
    <property type="evidence" value="ECO:0007669"/>
    <property type="project" value="UniProtKB-KW"/>
</dbReference>
<gene>
    <name evidence="10" type="ORF">EHO59_16580</name>
</gene>
<keyword evidence="11" id="KW-1185">Reference proteome</keyword>
<protein>
    <submittedName>
        <fullName evidence="10">FAD-dependent oxidoreductase</fullName>
    </submittedName>
</protein>
<evidence type="ECO:0000256" key="5">
    <source>
        <dbReference type="ARBA" id="ARBA00022827"/>
    </source>
</evidence>
<dbReference type="InterPro" id="IPR017938">
    <property type="entry name" value="Riboflavin_synthase-like_b-brl"/>
</dbReference>
<accession>A0A4R9FM87</accession>
<dbReference type="PANTHER" id="PTHR47354:SF8">
    <property type="entry name" value="1,2-PHENYLACETYL-COA EPOXIDASE, SUBUNIT E"/>
    <property type="match status" value="1"/>
</dbReference>
<dbReference type="GO" id="GO:0051537">
    <property type="term" value="F:2 iron, 2 sulfur cluster binding"/>
    <property type="evidence" value="ECO:0007669"/>
    <property type="project" value="UniProtKB-KW"/>
</dbReference>
<dbReference type="AlphaFoldDB" id="A0A4R9FM87"/>
<evidence type="ECO:0000256" key="7">
    <source>
        <dbReference type="ARBA" id="ARBA00023004"/>
    </source>
</evidence>
<keyword evidence="3" id="KW-0001">2Fe-2S</keyword>
<keyword evidence="7" id="KW-0408">Iron</keyword>
<dbReference type="CDD" id="cd00322">
    <property type="entry name" value="FNR_like"/>
    <property type="match status" value="1"/>
</dbReference>
<evidence type="ECO:0000256" key="1">
    <source>
        <dbReference type="ARBA" id="ARBA00001974"/>
    </source>
</evidence>
<dbReference type="SUPFAM" id="SSF63380">
    <property type="entry name" value="Riboflavin synthase domain-like"/>
    <property type="match status" value="1"/>
</dbReference>
<dbReference type="OrthoDB" id="9801223at2"/>
<evidence type="ECO:0000256" key="8">
    <source>
        <dbReference type="ARBA" id="ARBA00023014"/>
    </source>
</evidence>
<sequence length="249" mass="27417">MDPKKLCLLKKENFGPSSDLFTLAKSDQSPFEFVGGQYVILNVGMDMVENKPIKRAYSILSSDMHTDSFQICVKRLANGKASQILKDLEEGSEIDYSGPWGRFAGNPEWPSEGTTLLFATDTGITALLGLLQSKKFAARKDTIAFWLKTESEDFIPELKIHSFLDQSFLIEGVTIPSIGSSERVDISLSVLNKILNNHKTISNAFLSGDGEIIRAIQAELIRSSTPETRIGTEAFFNTGRVSSPGTMKV</sequence>
<dbReference type="Proteomes" id="UP000297453">
    <property type="component" value="Unassembled WGS sequence"/>
</dbReference>
<evidence type="ECO:0000313" key="11">
    <source>
        <dbReference type="Proteomes" id="UP000297453"/>
    </source>
</evidence>
<evidence type="ECO:0000259" key="9">
    <source>
        <dbReference type="PROSITE" id="PS51384"/>
    </source>
</evidence>
<dbReference type="InterPro" id="IPR017927">
    <property type="entry name" value="FAD-bd_FR_type"/>
</dbReference>
<evidence type="ECO:0000256" key="3">
    <source>
        <dbReference type="ARBA" id="ARBA00022714"/>
    </source>
</evidence>
<dbReference type="PANTHER" id="PTHR47354">
    <property type="entry name" value="NADH OXIDOREDUCTASE HCR"/>
    <property type="match status" value="1"/>
</dbReference>
<reference evidence="10" key="1">
    <citation type="journal article" date="2019" name="PLoS Negl. Trop. Dis.">
        <title>Revisiting the worldwide diversity of Leptospira species in the environment.</title>
        <authorList>
            <person name="Vincent A.T."/>
            <person name="Schiettekatte O."/>
            <person name="Bourhy P."/>
            <person name="Veyrier F.J."/>
            <person name="Picardeau M."/>
        </authorList>
    </citation>
    <scope>NUCLEOTIDE SEQUENCE [LARGE SCALE GENOMIC DNA]</scope>
    <source>
        <strain evidence="10">SSS9</strain>
    </source>
</reference>
<dbReference type="RefSeq" id="WP_135589565.1">
    <property type="nucleotide sequence ID" value="NZ_RQEP01000019.1"/>
</dbReference>
<dbReference type="Pfam" id="PF00970">
    <property type="entry name" value="FAD_binding_6"/>
    <property type="match status" value="1"/>
</dbReference>
<dbReference type="EMBL" id="RQEP01000019">
    <property type="protein sequence ID" value="TGJ99472.1"/>
    <property type="molecule type" value="Genomic_DNA"/>
</dbReference>
<keyword evidence="4" id="KW-0479">Metal-binding</keyword>
<name>A0A4R9FM87_9LEPT</name>
<evidence type="ECO:0000313" key="10">
    <source>
        <dbReference type="EMBL" id="TGJ99472.1"/>
    </source>
</evidence>
<dbReference type="InterPro" id="IPR008333">
    <property type="entry name" value="Cbr1-like_FAD-bd_dom"/>
</dbReference>
<feature type="domain" description="FAD-binding FR-type" evidence="9">
    <location>
        <begin position="1"/>
        <end position="106"/>
    </location>
</feature>
<evidence type="ECO:0000256" key="4">
    <source>
        <dbReference type="ARBA" id="ARBA00022723"/>
    </source>
</evidence>
<proteinExistence type="predicted"/>
<keyword evidence="8" id="KW-0411">Iron-sulfur</keyword>
<dbReference type="Gene3D" id="2.40.30.10">
    <property type="entry name" value="Translation factors"/>
    <property type="match status" value="1"/>
</dbReference>
<organism evidence="10 11">
    <name type="scientific">Leptospira semungkisensis</name>
    <dbReference type="NCBI Taxonomy" id="2484985"/>
    <lineage>
        <taxon>Bacteria</taxon>
        <taxon>Pseudomonadati</taxon>
        <taxon>Spirochaetota</taxon>
        <taxon>Spirochaetia</taxon>
        <taxon>Leptospirales</taxon>
        <taxon>Leptospiraceae</taxon>
        <taxon>Leptospira</taxon>
    </lineage>
</organism>
<dbReference type="PROSITE" id="PS51384">
    <property type="entry name" value="FAD_FR"/>
    <property type="match status" value="1"/>
</dbReference>
<dbReference type="GO" id="GO:0050660">
    <property type="term" value="F:flavin adenine dinucleotide binding"/>
    <property type="evidence" value="ECO:0007669"/>
    <property type="project" value="TreeGrafter"/>
</dbReference>
<evidence type="ECO:0000256" key="2">
    <source>
        <dbReference type="ARBA" id="ARBA00022630"/>
    </source>
</evidence>